<comment type="caution">
    <text evidence="1">The sequence shown here is derived from an EMBL/GenBank/DDBJ whole genome shotgun (WGS) entry which is preliminary data.</text>
</comment>
<gene>
    <name evidence="1" type="ORF">EV148_1241</name>
</gene>
<keyword evidence="2" id="KW-1185">Reference proteome</keyword>
<dbReference type="Proteomes" id="UP000294862">
    <property type="component" value="Unassembled WGS sequence"/>
</dbReference>
<evidence type="ECO:0000313" key="1">
    <source>
        <dbReference type="EMBL" id="TCO33782.1"/>
    </source>
</evidence>
<sequence length="38" mass="4145">MDSAGYHCFDVGLIGWRKRKYVHGAAGSLPRSHAQSAN</sequence>
<reference evidence="1 2" key="1">
    <citation type="journal article" date="2015" name="Stand. Genomic Sci.">
        <title>Genomic Encyclopedia of Bacterial and Archaeal Type Strains, Phase III: the genomes of soil and plant-associated and newly described type strains.</title>
        <authorList>
            <person name="Whitman W.B."/>
            <person name="Woyke T."/>
            <person name="Klenk H.P."/>
            <person name="Zhou Y."/>
            <person name="Lilburn T.G."/>
            <person name="Beck B.J."/>
            <person name="De Vos P."/>
            <person name="Vandamme P."/>
            <person name="Eisen J.A."/>
            <person name="Garrity G."/>
            <person name="Hugenholtz P."/>
            <person name="Kyrpides N.C."/>
        </authorList>
    </citation>
    <scope>NUCLEOTIDE SEQUENCE [LARGE SCALE GENOMIC DNA]</scope>
    <source>
        <strain evidence="1 2">A3</strain>
    </source>
</reference>
<dbReference type="AlphaFoldDB" id="A0A4R2HRE6"/>
<accession>A0A4R2HRE6</accession>
<feature type="non-terminal residue" evidence="1">
    <location>
        <position position="38"/>
    </location>
</feature>
<evidence type="ECO:0000313" key="2">
    <source>
        <dbReference type="Proteomes" id="UP000294862"/>
    </source>
</evidence>
<organism evidence="1 2">
    <name type="scientific">Dokdonella fugitiva</name>
    <dbReference type="NCBI Taxonomy" id="328517"/>
    <lineage>
        <taxon>Bacteria</taxon>
        <taxon>Pseudomonadati</taxon>
        <taxon>Pseudomonadota</taxon>
        <taxon>Gammaproteobacteria</taxon>
        <taxon>Lysobacterales</taxon>
        <taxon>Rhodanobacteraceae</taxon>
        <taxon>Dokdonella</taxon>
    </lineage>
</organism>
<dbReference type="EMBL" id="SLWQ01000024">
    <property type="protein sequence ID" value="TCO33782.1"/>
    <property type="molecule type" value="Genomic_DNA"/>
</dbReference>
<name>A0A4R2HRE6_9GAMM</name>
<proteinExistence type="predicted"/>
<protein>
    <submittedName>
        <fullName evidence="1">Uncharacterized protein</fullName>
    </submittedName>
</protein>